<gene>
    <name evidence="3" type="ordered locus">AZC_3462</name>
</gene>
<reference evidence="3 4" key="3">
    <citation type="journal article" date="2008" name="BMC Genomics">
        <title>The genome of the versatile nitrogen fixer Azorhizobium caulinodans ORS571.</title>
        <authorList>
            <person name="Lee KB."/>
            <person name="Backer P.D."/>
            <person name="Aono T."/>
            <person name="Liu CT."/>
            <person name="Suzuki S."/>
            <person name="Suzuki T."/>
            <person name="Kaneko T."/>
            <person name="Yamada M."/>
            <person name="Tabata S."/>
            <person name="Kupfer D.M."/>
            <person name="Najar F.Z."/>
            <person name="Wiley G.B."/>
            <person name="Roe B."/>
            <person name="Binnewies T.T."/>
            <person name="Ussery D.W."/>
            <person name="D'Haeze W."/>
            <person name="Herder J.D."/>
            <person name="Gevers D."/>
            <person name="Vereecke D."/>
            <person name="Holsters M."/>
            <person name="Oyaizu H."/>
        </authorList>
    </citation>
    <scope>NUCLEOTIDE SEQUENCE [LARGE SCALE GENOMIC DNA]</scope>
    <source>
        <strain evidence="4">ATCC 43989 / DSM 5975 / JCM 20966 / LMG 6465 / NBRC 14845 / NCIMB 13405 / ORS 571</strain>
    </source>
</reference>
<organism evidence="3 4">
    <name type="scientific">Azorhizobium caulinodans (strain ATCC 43989 / DSM 5975 / JCM 20966 / LMG 6465 / NBRC 14845 / NCIMB 13405 / ORS 571)</name>
    <dbReference type="NCBI Taxonomy" id="438753"/>
    <lineage>
        <taxon>Bacteria</taxon>
        <taxon>Pseudomonadati</taxon>
        <taxon>Pseudomonadota</taxon>
        <taxon>Alphaproteobacteria</taxon>
        <taxon>Hyphomicrobiales</taxon>
        <taxon>Xanthobacteraceae</taxon>
        <taxon>Azorhizobium</taxon>
    </lineage>
</organism>
<dbReference type="STRING" id="438753.AZC_3462"/>
<dbReference type="EMBL" id="AP009384">
    <property type="protein sequence ID" value="BAF89460.1"/>
    <property type="molecule type" value="Genomic_DNA"/>
</dbReference>
<sequence length="381" mass="39674">MPFQAKGESRRIMIRVLALLGLLGAFAGALPVMLPAAKSGVRLVMARDDPARMADLAAERLSAEDIRREIEAALATPDADLAASYVALGDARGLALPAELRARVTAAEADAHSTWQQMRSFGAGLLTGTPEDLPGFAGAAVGDFMVWGDIRDATREGWKLARGEEADELILGLSTVGLAVTAGTYALGGAPAPVRAGVSLVKGAKRAGRLSAGLGAGLVRSVRESVDFAALRRVPERVAALDATALKSVVRTERLRDLGRVLSDAGTIEAKAGTRATMESLKVADGTADLSRVARVAEAKGPQTLALLKSFGRGAFAVTGAVLGLVWWGLLALVWLVGAISTFNALVVSLLRPLWRRRRRGPSTAHGRMSAAALPSGGLSH</sequence>
<dbReference type="HOGENOM" id="CLU_048117_0_0_5"/>
<evidence type="ECO:0008006" key="5">
    <source>
        <dbReference type="Google" id="ProtNLM"/>
    </source>
</evidence>
<protein>
    <recommendedName>
        <fullName evidence="5">Transmembrane protein</fullName>
    </recommendedName>
</protein>
<dbReference type="eggNOG" id="ENOG5031HEF">
    <property type="taxonomic scope" value="Bacteria"/>
</dbReference>
<name>A8IE90_AZOC5</name>
<dbReference type="KEGG" id="azc:AZC_3462"/>
<keyword evidence="4" id="KW-1185">Reference proteome</keyword>
<evidence type="ECO:0000256" key="1">
    <source>
        <dbReference type="SAM" id="MobiDB-lite"/>
    </source>
</evidence>
<accession>A8IE90</accession>
<dbReference type="PROSITE" id="PS51318">
    <property type="entry name" value="TAT"/>
    <property type="match status" value="1"/>
</dbReference>
<proteinExistence type="predicted"/>
<reference evidence="3 4" key="4">
    <citation type="journal article" date="2009" name="Appl. Environ. Microbiol.">
        <title>Comparative genome-wide transcriptional profiling of Azorhizobium caulinodans ORS571 grown under free-living and symbiotic conditions.</title>
        <authorList>
            <person name="Tsukada S."/>
            <person name="Aono T."/>
            <person name="Akiba N."/>
            <person name="Lee KB."/>
            <person name="Liu CT."/>
            <person name="Toyazaki H."/>
            <person name="Oyaizu H."/>
        </authorList>
    </citation>
    <scope>NUCLEOTIDE SEQUENCE [LARGE SCALE GENOMIC DNA]</scope>
    <source>
        <strain evidence="4">ATCC 43989 / DSM 5975 / JCM 20966 / LMG 6465 / NBRC 14845 / NCIMB 13405 / ORS 571</strain>
    </source>
</reference>
<feature type="region of interest" description="Disordered" evidence="1">
    <location>
        <begin position="361"/>
        <end position="381"/>
    </location>
</feature>
<dbReference type="AlphaFoldDB" id="A8IE90"/>
<reference evidence="3 4" key="6">
    <citation type="journal article" date="2011" name="Appl. Environ. Microbiol.">
        <title>Involvement of the azorhizobial chromosome partition gene (parA) in the onset of bacteroid differentiation during Sesbania rostrata stem nodule development.</title>
        <authorList>
            <person name="Liu CT."/>
            <person name="Lee KB."/>
            <person name="Wang YS."/>
            <person name="Peng MH."/>
            <person name="Lee KT."/>
            <person name="Suzuki S."/>
            <person name="Suzuki T."/>
            <person name="Oyaizu H."/>
        </authorList>
    </citation>
    <scope>NUCLEOTIDE SEQUENCE [LARGE SCALE GENOMIC DNA]</scope>
    <source>
        <strain evidence="4">ATCC 43989 / DSM 5975 / JCM 20966 / LMG 6465 / NBRC 14845 / NCIMB 13405 / ORS 571</strain>
    </source>
</reference>
<dbReference type="Proteomes" id="UP000000270">
    <property type="component" value="Chromosome"/>
</dbReference>
<evidence type="ECO:0000256" key="2">
    <source>
        <dbReference type="SAM" id="Phobius"/>
    </source>
</evidence>
<evidence type="ECO:0000313" key="4">
    <source>
        <dbReference type="Proteomes" id="UP000000270"/>
    </source>
</evidence>
<keyword evidence="2" id="KW-0812">Transmembrane</keyword>
<evidence type="ECO:0000313" key="3">
    <source>
        <dbReference type="EMBL" id="BAF89460.1"/>
    </source>
</evidence>
<keyword evidence="2" id="KW-0472">Membrane</keyword>
<feature type="transmembrane region" description="Helical" evidence="2">
    <location>
        <begin position="325"/>
        <end position="351"/>
    </location>
</feature>
<reference evidence="3 4" key="5">
    <citation type="journal article" date="2010" name="Appl. Environ. Microbiol.">
        <title>phrR-like gene praR of Azorhizobium caulinodans ORS571 is essential for symbiosis with Sesbania rostrata and is involved in expression of reb genes.</title>
        <authorList>
            <person name="Akiba N."/>
            <person name="Aono T."/>
            <person name="Toyazaki H."/>
            <person name="Sato S."/>
            <person name="Oyaizu H."/>
        </authorList>
    </citation>
    <scope>NUCLEOTIDE SEQUENCE [LARGE SCALE GENOMIC DNA]</scope>
    <source>
        <strain evidence="4">ATCC 43989 / DSM 5975 / JCM 20966 / LMG 6465 / NBRC 14845 / NCIMB 13405 / ORS 571</strain>
    </source>
</reference>
<keyword evidence="2" id="KW-1133">Transmembrane helix</keyword>
<reference evidence="4" key="2">
    <citation type="submission" date="2007-04" db="EMBL/GenBank/DDBJ databases">
        <title>Complete genome sequence of the nitrogen-fixing bacterium Azorhizobium caulinodans ORS571.</title>
        <authorList>
            <person name="Lee K.B."/>
            <person name="Backer P.D."/>
            <person name="Aono T."/>
            <person name="Liu C.T."/>
            <person name="Suzuki S."/>
            <person name="Suzuki T."/>
            <person name="Kaneko T."/>
            <person name="Yamada M."/>
            <person name="Tabata S."/>
            <person name="Kupfer D.M."/>
            <person name="Najar F.Z."/>
            <person name="Wiley G.B."/>
            <person name="Roe B."/>
            <person name="Binnewies T."/>
            <person name="Ussery D."/>
            <person name="Vereecke D."/>
            <person name="Gevers D."/>
            <person name="Holsters M."/>
            <person name="Oyaizu H."/>
        </authorList>
    </citation>
    <scope>NUCLEOTIDE SEQUENCE [LARGE SCALE GENOMIC DNA]</scope>
    <source>
        <strain evidence="4">ATCC 43989 / DSM 5975 / JCM 20966 / LMG 6465 / NBRC 14845 / NCIMB 13405 / ORS 571</strain>
    </source>
</reference>
<dbReference type="InterPro" id="IPR006311">
    <property type="entry name" value="TAT_signal"/>
</dbReference>
<reference evidence="3 4" key="1">
    <citation type="journal article" date="2007" name="Appl. Environ. Microbiol.">
        <title>Rhizobial factors required for stem nodule maturation and maintenance in Sesbania rostrata-Azorhizobium caulinodans ORS571 symbiosis.</title>
        <authorList>
            <person name="Suzuki S."/>
            <person name="Aono T."/>
            <person name="Lee KB."/>
            <person name="Suzuki T."/>
            <person name="Liu CT."/>
            <person name="Miwa H."/>
            <person name="Wakao S."/>
            <person name="Iki T."/>
            <person name="Oyaizu H."/>
        </authorList>
    </citation>
    <scope>NUCLEOTIDE SEQUENCE [LARGE SCALE GENOMIC DNA]</scope>
    <source>
        <strain evidence="4">ATCC 43989 / DSM 5975 / JCM 20966 / LMG 6465 / NBRC 14845 / NCIMB 13405 / ORS 571</strain>
    </source>
</reference>